<sequence>MEWVQSGPEIAAREFFRAVRGRRRTMKVLGIDIGGSGIKGAPVDTEAGELTQERLRIETPQPAKPDEVAEVVAAVVAHFSWNGPVGVTFPGVVVDGVVLTAANVHHSWVGVDAVKLFGGATVLNDADAAGTAEMTFGLGRDRKGTVLVLTFGTGIGSALFTDGKLVPNTELGHLQVRGKDAEHRASARAREEHELSWEKWAGRVEEYLRHVEMLFSPSLIIIGGGVSKKADKFLPLVHIDTPVVPAGLQNEAGIIGAARAAADGP</sequence>
<accession>A0ABP6VN90</accession>
<organism evidence="2 3">
    <name type="scientific">Nonomuraea rosea</name>
    <dbReference type="NCBI Taxonomy" id="638574"/>
    <lineage>
        <taxon>Bacteria</taxon>
        <taxon>Bacillati</taxon>
        <taxon>Actinomycetota</taxon>
        <taxon>Actinomycetes</taxon>
        <taxon>Streptosporangiales</taxon>
        <taxon>Streptosporangiaceae</taxon>
        <taxon>Nonomuraea</taxon>
    </lineage>
</organism>
<dbReference type="PANTHER" id="PTHR18964:SF146">
    <property type="entry name" value="POLYPHOSPHATE GLUCOKINASE"/>
    <property type="match status" value="1"/>
</dbReference>
<comment type="caution">
    <text evidence="2">The sequence shown here is derived from an EMBL/GenBank/DDBJ whole genome shotgun (WGS) entry which is preliminary data.</text>
</comment>
<dbReference type="PANTHER" id="PTHR18964">
    <property type="entry name" value="ROK (REPRESSOR, ORF, KINASE) FAMILY"/>
    <property type="match status" value="1"/>
</dbReference>
<comment type="similarity">
    <text evidence="1">Belongs to the ROK (NagC/XylR) family.</text>
</comment>
<dbReference type="InterPro" id="IPR043129">
    <property type="entry name" value="ATPase_NBD"/>
</dbReference>
<proteinExistence type="inferred from homology"/>
<dbReference type="SUPFAM" id="SSF53067">
    <property type="entry name" value="Actin-like ATPase domain"/>
    <property type="match status" value="1"/>
</dbReference>
<keyword evidence="3" id="KW-1185">Reference proteome</keyword>
<dbReference type="InterPro" id="IPR000600">
    <property type="entry name" value="ROK"/>
</dbReference>
<name>A0ABP6VN90_9ACTN</name>
<dbReference type="Proteomes" id="UP001500630">
    <property type="component" value="Unassembled WGS sequence"/>
</dbReference>
<dbReference type="Gene3D" id="3.30.420.40">
    <property type="match status" value="2"/>
</dbReference>
<gene>
    <name evidence="2" type="ORF">GCM10022419_015140</name>
</gene>
<evidence type="ECO:0000256" key="1">
    <source>
        <dbReference type="ARBA" id="ARBA00006479"/>
    </source>
</evidence>
<evidence type="ECO:0000313" key="2">
    <source>
        <dbReference type="EMBL" id="GAA3536390.1"/>
    </source>
</evidence>
<evidence type="ECO:0000313" key="3">
    <source>
        <dbReference type="Proteomes" id="UP001500630"/>
    </source>
</evidence>
<dbReference type="Pfam" id="PF00480">
    <property type="entry name" value="ROK"/>
    <property type="match status" value="1"/>
</dbReference>
<dbReference type="NCBIfam" id="NF045942">
    <property type="entry name" value="PolPhglucPhase"/>
    <property type="match status" value="1"/>
</dbReference>
<dbReference type="CDD" id="cd24058">
    <property type="entry name" value="ASKHA_NBD_ROK_PPGK"/>
    <property type="match status" value="1"/>
</dbReference>
<protein>
    <submittedName>
        <fullName evidence="2">ROK family protein</fullName>
    </submittedName>
</protein>
<dbReference type="EMBL" id="BAABDQ010000003">
    <property type="protein sequence ID" value="GAA3536390.1"/>
    <property type="molecule type" value="Genomic_DNA"/>
</dbReference>
<reference evidence="3" key="1">
    <citation type="journal article" date="2019" name="Int. J. Syst. Evol. Microbiol.">
        <title>The Global Catalogue of Microorganisms (GCM) 10K type strain sequencing project: providing services to taxonomists for standard genome sequencing and annotation.</title>
        <authorList>
            <consortium name="The Broad Institute Genomics Platform"/>
            <consortium name="The Broad Institute Genome Sequencing Center for Infectious Disease"/>
            <person name="Wu L."/>
            <person name="Ma J."/>
        </authorList>
    </citation>
    <scope>NUCLEOTIDE SEQUENCE [LARGE SCALE GENOMIC DNA]</scope>
    <source>
        <strain evidence="3">JCM 17326</strain>
    </source>
</reference>